<reference evidence="2" key="1">
    <citation type="submission" date="2017-01" db="EMBL/GenBank/DDBJ databases">
        <title>Genome Analysis of Deinococcus marmoris KOPRI26562.</title>
        <authorList>
            <person name="Kim J.H."/>
            <person name="Oh H.-M."/>
        </authorList>
    </citation>
    <scope>NUCLEOTIDE SEQUENCE [LARGE SCALE GENOMIC DNA]</scope>
    <source>
        <strain evidence="2">PAMC 26633</strain>
    </source>
</reference>
<dbReference type="EMBL" id="MTHB01000240">
    <property type="protein sequence ID" value="OXC73810.1"/>
    <property type="molecule type" value="Genomic_DNA"/>
</dbReference>
<evidence type="ECO:0000313" key="1">
    <source>
        <dbReference type="EMBL" id="OXC73810.1"/>
    </source>
</evidence>
<comment type="caution">
    <text evidence="1">The sequence shown here is derived from an EMBL/GenBank/DDBJ whole genome shotgun (WGS) entry which is preliminary data.</text>
</comment>
<proteinExistence type="predicted"/>
<dbReference type="AlphaFoldDB" id="A0A226WSK0"/>
<evidence type="ECO:0000313" key="2">
    <source>
        <dbReference type="Proteomes" id="UP000214720"/>
    </source>
</evidence>
<name>A0A226WSK0_CABSO</name>
<gene>
    <name evidence="1" type="ORF">BSU04_35045</name>
</gene>
<protein>
    <submittedName>
        <fullName evidence="1">Uncharacterized protein</fullName>
    </submittedName>
</protein>
<accession>A0A226WSK0</accession>
<organism evidence="1 2">
    <name type="scientific">Caballeronia sordidicola</name>
    <name type="common">Burkholderia sordidicola</name>
    <dbReference type="NCBI Taxonomy" id="196367"/>
    <lineage>
        <taxon>Bacteria</taxon>
        <taxon>Pseudomonadati</taxon>
        <taxon>Pseudomonadota</taxon>
        <taxon>Betaproteobacteria</taxon>
        <taxon>Burkholderiales</taxon>
        <taxon>Burkholderiaceae</taxon>
        <taxon>Caballeronia</taxon>
    </lineage>
</organism>
<dbReference type="Proteomes" id="UP000214720">
    <property type="component" value="Unassembled WGS sequence"/>
</dbReference>
<sequence length="45" mass="4877">MVAHCPAASVISWSLLTEGGRVSKVFSMADGRSKQLQGYFSRVCD</sequence>